<keyword evidence="6" id="KW-1185">Reference proteome</keyword>
<dbReference type="GO" id="GO:0003677">
    <property type="term" value="F:DNA binding"/>
    <property type="evidence" value="ECO:0007669"/>
    <property type="project" value="UniProtKB-KW"/>
</dbReference>
<accession>A0A0C2J744</accession>
<dbReference type="EMBL" id="JROO01000041">
    <property type="protein sequence ID" value="KIH97216.1"/>
    <property type="molecule type" value="Genomic_DNA"/>
</dbReference>
<feature type="domain" description="Lsr2 dimerization" evidence="3">
    <location>
        <begin position="1"/>
        <end position="57"/>
    </location>
</feature>
<evidence type="ECO:0000313" key="6">
    <source>
        <dbReference type="Proteomes" id="UP000031675"/>
    </source>
</evidence>
<dbReference type="InterPro" id="IPR036625">
    <property type="entry name" value="E3-bd_dom_sf"/>
</dbReference>
<keyword evidence="1" id="KW-0238">DNA-binding</keyword>
<evidence type="ECO:0000256" key="1">
    <source>
        <dbReference type="ARBA" id="ARBA00023125"/>
    </source>
</evidence>
<dbReference type="InterPro" id="IPR024412">
    <property type="entry name" value="Lsr2_dim_dom"/>
</dbReference>
<organism evidence="5 6">
    <name type="scientific">Streptomonospora alba</name>
    <dbReference type="NCBI Taxonomy" id="183763"/>
    <lineage>
        <taxon>Bacteria</taxon>
        <taxon>Bacillati</taxon>
        <taxon>Actinomycetota</taxon>
        <taxon>Actinomycetes</taxon>
        <taxon>Streptosporangiales</taxon>
        <taxon>Nocardiopsidaceae</taxon>
        <taxon>Streptomonospora</taxon>
    </lineage>
</organism>
<dbReference type="Gene3D" id="3.30.60.230">
    <property type="entry name" value="Lsr2, dimerization domain"/>
    <property type="match status" value="1"/>
</dbReference>
<reference evidence="6" key="1">
    <citation type="journal article" date="2015" name="Chem. Biol.">
        <title>Structure, bioactivity, and resistance mechanism of streptomonomicin, an unusual lasso Peptide from an understudied halophilic actinomycete.</title>
        <authorList>
            <person name="Metelev M."/>
            <person name="Tietz J.I."/>
            <person name="Melby J.O."/>
            <person name="Blair P.M."/>
            <person name="Zhu L."/>
            <person name="Livnat I."/>
            <person name="Severinov K."/>
            <person name="Mitchell D.A."/>
        </authorList>
    </citation>
    <scope>NUCLEOTIDE SEQUENCE [LARGE SCALE GENOMIC DNA]</scope>
    <source>
        <strain evidence="6">YIM 90003</strain>
    </source>
</reference>
<dbReference type="InterPro" id="IPR055370">
    <property type="entry name" value="Lsr2_DNA-bd"/>
</dbReference>
<dbReference type="AlphaFoldDB" id="A0A0C2J744"/>
<gene>
    <name evidence="5" type="ORF">LP52_20410</name>
</gene>
<name>A0A0C2J744_9ACTN</name>
<evidence type="ECO:0000256" key="2">
    <source>
        <dbReference type="SAM" id="MobiDB-lite"/>
    </source>
</evidence>
<evidence type="ECO:0000259" key="3">
    <source>
        <dbReference type="Pfam" id="PF11774"/>
    </source>
</evidence>
<dbReference type="GO" id="GO:0016746">
    <property type="term" value="F:acyltransferase activity"/>
    <property type="evidence" value="ECO:0007669"/>
    <property type="project" value="InterPro"/>
</dbReference>
<proteinExistence type="predicted"/>
<dbReference type="InterPro" id="IPR042261">
    <property type="entry name" value="Lsr2-like_dimerization"/>
</dbReference>
<dbReference type="STRING" id="183763.LP52_20410"/>
<feature type="region of interest" description="Disordered" evidence="2">
    <location>
        <begin position="50"/>
        <end position="95"/>
    </location>
</feature>
<protein>
    <recommendedName>
        <fullName evidence="7">Nucleoid-associated protein Lsr2</fullName>
    </recommendedName>
</protein>
<evidence type="ECO:0008006" key="7">
    <source>
        <dbReference type="Google" id="ProtNLM"/>
    </source>
</evidence>
<feature type="domain" description="Lsr2 DNA-binding" evidence="4">
    <location>
        <begin position="77"/>
        <end position="112"/>
    </location>
</feature>
<dbReference type="Pfam" id="PF23359">
    <property type="entry name" value="Lsr2_DNA-bd"/>
    <property type="match status" value="1"/>
</dbReference>
<dbReference type="OrthoDB" id="4113332at2"/>
<dbReference type="Proteomes" id="UP000031675">
    <property type="component" value="Unassembled WGS sequence"/>
</dbReference>
<dbReference type="Pfam" id="PF11774">
    <property type="entry name" value="Lsr2"/>
    <property type="match status" value="1"/>
</dbReference>
<sequence length="114" mass="12380">MSRKVEVLLVDDLDGGTAEESVEFGIDGKSYQIDLSSENAKELRETLSPFLQGARKVPQSGPGRKGQQGRKKAAGGSSRRAAEIRSWAKQAGKQVNDRGRIPAEIVAEYEAAHR</sequence>
<dbReference type="RefSeq" id="WP_040275964.1">
    <property type="nucleotide sequence ID" value="NZ_JROO01000041.1"/>
</dbReference>
<evidence type="ECO:0000259" key="4">
    <source>
        <dbReference type="Pfam" id="PF23359"/>
    </source>
</evidence>
<evidence type="ECO:0000313" key="5">
    <source>
        <dbReference type="EMBL" id="KIH97216.1"/>
    </source>
</evidence>
<dbReference type="Gene3D" id="4.10.320.10">
    <property type="entry name" value="E3-binding domain"/>
    <property type="match status" value="1"/>
</dbReference>
<comment type="caution">
    <text evidence="5">The sequence shown here is derived from an EMBL/GenBank/DDBJ whole genome shotgun (WGS) entry which is preliminary data.</text>
</comment>